<keyword evidence="1" id="KW-0732">Signal</keyword>
<dbReference type="EMBL" id="MLJW01000035">
    <property type="protein sequence ID" value="OIR07832.1"/>
    <property type="molecule type" value="Genomic_DNA"/>
</dbReference>
<dbReference type="InterPro" id="IPR038404">
    <property type="entry name" value="TRAP_DctP_sf"/>
</dbReference>
<dbReference type="InterPro" id="IPR018389">
    <property type="entry name" value="DctP_fam"/>
</dbReference>
<dbReference type="GO" id="GO:0055085">
    <property type="term" value="P:transmembrane transport"/>
    <property type="evidence" value="ECO:0007669"/>
    <property type="project" value="InterPro"/>
</dbReference>
<gene>
    <name evidence="2" type="primary">dctP_5</name>
    <name evidence="2" type="ORF">GALL_101140</name>
</gene>
<evidence type="ECO:0000256" key="1">
    <source>
        <dbReference type="ARBA" id="ARBA00022729"/>
    </source>
</evidence>
<protein>
    <submittedName>
        <fullName evidence="2">C4-dicarboxylate-binding periplasmic protein</fullName>
    </submittedName>
</protein>
<dbReference type="Pfam" id="PF03480">
    <property type="entry name" value="DctP"/>
    <property type="match status" value="1"/>
</dbReference>
<dbReference type="NCBIfam" id="NF037995">
    <property type="entry name" value="TRAP_S1"/>
    <property type="match status" value="1"/>
</dbReference>
<accession>A0A1J5SUV2</accession>
<dbReference type="AlphaFoldDB" id="A0A1J5SUV2"/>
<proteinExistence type="predicted"/>
<comment type="caution">
    <text evidence="2">The sequence shown here is derived from an EMBL/GenBank/DDBJ whole genome shotgun (WGS) entry which is preliminary data.</text>
</comment>
<evidence type="ECO:0000313" key="2">
    <source>
        <dbReference type="EMBL" id="OIR07832.1"/>
    </source>
</evidence>
<dbReference type="CDD" id="cd13670">
    <property type="entry name" value="PBP2_TRAP_Tp0957_like"/>
    <property type="match status" value="1"/>
</dbReference>
<name>A0A1J5SUV2_9ZZZZ</name>
<organism evidence="2">
    <name type="scientific">mine drainage metagenome</name>
    <dbReference type="NCBI Taxonomy" id="410659"/>
    <lineage>
        <taxon>unclassified sequences</taxon>
        <taxon>metagenomes</taxon>
        <taxon>ecological metagenomes</taxon>
    </lineage>
</organism>
<dbReference type="PANTHER" id="PTHR33376">
    <property type="match status" value="1"/>
</dbReference>
<dbReference type="Gene3D" id="3.40.190.170">
    <property type="entry name" value="Bacterial extracellular solute-binding protein, family 7"/>
    <property type="match status" value="1"/>
</dbReference>
<dbReference type="PANTHER" id="PTHR33376:SF5">
    <property type="entry name" value="EXTRACYTOPLASMIC SOLUTE RECEPTOR PROTEIN"/>
    <property type="match status" value="1"/>
</dbReference>
<sequence length="335" mass="36793">MRSLISLIFAALLAVTCIPASALTLKIATFAPDGTQWTQELRRGGEEIEKRTEGRVSIRLYPGGSMGSDRVVLRKIRAGQLQGGALTGGALAEIYPDAQIYSLPMLFRSYDELDYVRARMDKKIAQGIEDHGFVSFGFTDGGFAYLMSNSPLRHADDLKSQKIWVPEGDDISRAMFETLGAPSLPLPLTDVLTGLQTGLITTIGATATGAIALQWHTKVKYLTDYPTMSIFGALVVDKKSFSGMSPADQGVVREVMERVYAAMNKQTRVDDNSARDALRKQGMEFVTLPPEEIAKLRAAADQTIQRLTDKGEFTPALVKELRSNIDAYRKSHPTR</sequence>
<reference evidence="2" key="1">
    <citation type="submission" date="2016-10" db="EMBL/GenBank/DDBJ databases">
        <title>Sequence of Gallionella enrichment culture.</title>
        <authorList>
            <person name="Poehlein A."/>
            <person name="Muehling M."/>
            <person name="Daniel R."/>
        </authorList>
    </citation>
    <scope>NUCLEOTIDE SEQUENCE</scope>
</reference>